<dbReference type="GO" id="GO:0016829">
    <property type="term" value="F:lyase activity"/>
    <property type="evidence" value="ECO:0007669"/>
    <property type="project" value="UniProtKB-KW"/>
</dbReference>
<evidence type="ECO:0000313" key="3">
    <source>
        <dbReference type="Proteomes" id="UP000256294"/>
    </source>
</evidence>
<dbReference type="Pfam" id="PF00903">
    <property type="entry name" value="Glyoxalase"/>
    <property type="match status" value="1"/>
</dbReference>
<dbReference type="AlphaFoldDB" id="A0A3D9UI30"/>
<dbReference type="Gene3D" id="3.30.720.120">
    <property type="match status" value="1"/>
</dbReference>
<keyword evidence="2" id="KW-0456">Lyase</keyword>
<protein>
    <submittedName>
        <fullName evidence="2">Putative enzyme related to lactoylglutathione lyase</fullName>
    </submittedName>
</protein>
<reference evidence="2 3" key="1">
    <citation type="submission" date="2018-08" db="EMBL/GenBank/DDBJ databases">
        <title>Genomic Encyclopedia of Archaeal and Bacterial Type Strains, Phase II (KMG-II): from individual species to whole genera.</title>
        <authorList>
            <person name="Goeker M."/>
        </authorList>
    </citation>
    <scope>NUCLEOTIDE SEQUENCE [LARGE SCALE GENOMIC DNA]</scope>
    <source>
        <strain evidence="2 3">DSM 17905</strain>
    </source>
</reference>
<name>A0A3D9UI30_9GAMM</name>
<keyword evidence="3" id="KW-1185">Reference proteome</keyword>
<evidence type="ECO:0000313" key="2">
    <source>
        <dbReference type="EMBL" id="REF27600.1"/>
    </source>
</evidence>
<dbReference type="InterPro" id="IPR004360">
    <property type="entry name" value="Glyas_Fos-R_dOase_dom"/>
</dbReference>
<dbReference type="Gene3D" id="3.30.720.110">
    <property type="match status" value="1"/>
</dbReference>
<accession>A0A3D9UI30</accession>
<gene>
    <name evidence="2" type="ORF">BDD26_2392</name>
</gene>
<dbReference type="EMBL" id="QTUB01000001">
    <property type="protein sequence ID" value="REF27600.1"/>
    <property type="molecule type" value="Genomic_DNA"/>
</dbReference>
<comment type="caution">
    <text evidence="2">The sequence shown here is derived from an EMBL/GenBank/DDBJ whole genome shotgun (WGS) entry which is preliminary data.</text>
</comment>
<dbReference type="InterPro" id="IPR029068">
    <property type="entry name" value="Glyas_Bleomycin-R_OHBP_Dase"/>
</dbReference>
<dbReference type="SUPFAM" id="SSF54593">
    <property type="entry name" value="Glyoxalase/Bleomycin resistance protein/Dihydroxybiphenyl dioxygenase"/>
    <property type="match status" value="1"/>
</dbReference>
<feature type="domain" description="Glyoxalase/fosfomycin resistance/dioxygenase" evidence="1">
    <location>
        <begin position="4"/>
        <end position="112"/>
    </location>
</feature>
<organism evidence="2 3">
    <name type="scientific">Xenorhabdus cabanillasii</name>
    <dbReference type="NCBI Taxonomy" id="351673"/>
    <lineage>
        <taxon>Bacteria</taxon>
        <taxon>Pseudomonadati</taxon>
        <taxon>Pseudomonadota</taxon>
        <taxon>Gammaproteobacteria</taxon>
        <taxon>Enterobacterales</taxon>
        <taxon>Morganellaceae</taxon>
        <taxon>Xenorhabdus</taxon>
    </lineage>
</organism>
<sequence length="125" mass="14109">MLTNILTDDLASTSNLFANLLNFNIEYKSDWFITMSSGAHRKISAFLRTSEFIPELYQKPCQGLIITFVVKDVEPYLSKAKTLTLELVEPPRDLPYGQRRLLIKDKSGALIDISAPTAPLDRNYG</sequence>
<dbReference type="Proteomes" id="UP000256294">
    <property type="component" value="Unassembled WGS sequence"/>
</dbReference>
<proteinExistence type="predicted"/>
<dbReference type="RefSeq" id="WP_115826616.1">
    <property type="nucleotide sequence ID" value="NZ_QTUB01000001.1"/>
</dbReference>
<evidence type="ECO:0000259" key="1">
    <source>
        <dbReference type="Pfam" id="PF00903"/>
    </source>
</evidence>